<protein>
    <submittedName>
        <fullName evidence="3">Nuclear transport factor 2 family protein</fullName>
    </submittedName>
</protein>
<dbReference type="SUPFAM" id="SSF54427">
    <property type="entry name" value="NTF2-like"/>
    <property type="match status" value="1"/>
</dbReference>
<dbReference type="Gene3D" id="3.10.450.50">
    <property type="match status" value="1"/>
</dbReference>
<proteinExistence type="predicted"/>
<dbReference type="Proteomes" id="UP001072034">
    <property type="component" value="Unassembled WGS sequence"/>
</dbReference>
<organism evidence="3 4">
    <name type="scientific">Actinomyces israelii</name>
    <dbReference type="NCBI Taxonomy" id="1659"/>
    <lineage>
        <taxon>Bacteria</taxon>
        <taxon>Bacillati</taxon>
        <taxon>Actinomycetota</taxon>
        <taxon>Actinomycetes</taxon>
        <taxon>Actinomycetales</taxon>
        <taxon>Actinomycetaceae</taxon>
        <taxon>Actinomyces</taxon>
    </lineage>
</organism>
<dbReference type="RefSeq" id="WP_268917087.1">
    <property type="nucleotide sequence ID" value="NZ_JAPTMY010000009.1"/>
</dbReference>
<dbReference type="Pfam" id="PF12680">
    <property type="entry name" value="SnoaL_2"/>
    <property type="match status" value="1"/>
</dbReference>
<dbReference type="EMBL" id="JAPTMY010000009">
    <property type="protein sequence ID" value="MCZ0857516.1"/>
    <property type="molecule type" value="Genomic_DNA"/>
</dbReference>
<evidence type="ECO:0000256" key="1">
    <source>
        <dbReference type="SAM" id="MobiDB-lite"/>
    </source>
</evidence>
<feature type="domain" description="SnoaL-like" evidence="2">
    <location>
        <begin position="28"/>
        <end position="119"/>
    </location>
</feature>
<dbReference type="InterPro" id="IPR037401">
    <property type="entry name" value="SnoaL-like"/>
</dbReference>
<name>A0ABT4I711_9ACTO</name>
<comment type="caution">
    <text evidence="3">The sequence shown here is derived from an EMBL/GenBank/DDBJ whole genome shotgun (WGS) entry which is preliminary data.</text>
</comment>
<keyword evidence="4" id="KW-1185">Reference proteome</keyword>
<feature type="region of interest" description="Disordered" evidence="1">
    <location>
        <begin position="1"/>
        <end position="22"/>
    </location>
</feature>
<evidence type="ECO:0000313" key="3">
    <source>
        <dbReference type="EMBL" id="MCZ0857516.1"/>
    </source>
</evidence>
<gene>
    <name evidence="3" type="ORF">OHJ16_05600</name>
</gene>
<reference evidence="3" key="1">
    <citation type="submission" date="2022-10" db="EMBL/GenBank/DDBJ databases">
        <title>Genome sequence of Actinomyces israelii ATCC 10048.</title>
        <authorList>
            <person name="Watt R.M."/>
            <person name="Tong W.M."/>
        </authorList>
    </citation>
    <scope>NUCLEOTIDE SEQUENCE</scope>
    <source>
        <strain evidence="3">ATCC 10048</strain>
    </source>
</reference>
<accession>A0ABT4I711</accession>
<evidence type="ECO:0000313" key="4">
    <source>
        <dbReference type="Proteomes" id="UP001072034"/>
    </source>
</evidence>
<evidence type="ECO:0000259" key="2">
    <source>
        <dbReference type="Pfam" id="PF12680"/>
    </source>
</evidence>
<sequence>MSGAGAVGAGPSRETRSPAPVRPRQALEAFFEAENRRDWEAYAGLLHPDVEWTVGGRTITGREDYVRAMRASYAGSDARFRVHQLIESADGRVVATLLVDSEGRRSLDVFEFSGGVIVREWEFLLGAGPGWDGEAVPAV</sequence>
<dbReference type="InterPro" id="IPR032710">
    <property type="entry name" value="NTF2-like_dom_sf"/>
</dbReference>